<dbReference type="KEGG" id="sdf:ACG33_13415"/>
<dbReference type="Proteomes" id="UP000070250">
    <property type="component" value="Chromosome"/>
</dbReference>
<name>A0A127FE54_STEDE</name>
<proteinExistence type="predicted"/>
<dbReference type="PANTHER" id="PTHR33293:SF2">
    <property type="entry name" value="TRANSPOSASE"/>
    <property type="match status" value="1"/>
</dbReference>
<sequence>MDYMNKLPLKKRAQILGLLVEGTSLRATSRLADCSINTVTKLLVDVGTACAEYQDKALRNLPCKRVQVDEIWSFVYSKQKNVPDGMEGQAGDVWTWTAICADTKLVPSFLVGGRDGGYAMDFITDLASRMASRIQLTSDGHKAYLEAVESAFGRDVDYAQLIKIYGAAPEGQRRYSPAQCVGTQVAHVSGGPAMQHVSTSYVERQNLTMRMSMRRFTRLTNGFSKKVENHAHAVALHFMYYNFGRIHKSLRITPAMAAGVSDHVWSLEEIAALP</sequence>
<dbReference type="AlphaFoldDB" id="A0A127FE54"/>
<dbReference type="PATRIC" id="fig|465721.4.peg.2873"/>
<accession>A0A127FE54</accession>
<dbReference type="STRING" id="465721.ACG33_13415"/>
<reference evidence="1 2" key="1">
    <citation type="submission" date="2015-06" db="EMBL/GenBank/DDBJ databases">
        <title>A Comprehensive Approach to Explore the Metabolic and Phylogenetic Diversity of Bacterial Steroid Degradation in the Environment: Testosterone as an Example.</title>
        <authorList>
            <person name="Yang F.-C."/>
            <person name="Chen Y.-L."/>
            <person name="Yu C.-P."/>
            <person name="Tang S.-L."/>
            <person name="Wang P.-H."/>
            <person name="Ismail W."/>
            <person name="Wang C.-H."/>
            <person name="Yang C.-Y."/>
            <person name="Chiang Y.-R."/>
        </authorList>
    </citation>
    <scope>NUCLEOTIDE SEQUENCE [LARGE SCALE GENOMIC DNA]</scope>
    <source>
        <strain evidence="1 2">DSM 18526</strain>
    </source>
</reference>
<evidence type="ECO:0000313" key="1">
    <source>
        <dbReference type="EMBL" id="AMN48081.1"/>
    </source>
</evidence>
<gene>
    <name evidence="1" type="ORF">ACG33_13415</name>
</gene>
<protein>
    <submittedName>
        <fullName evidence="1">Transposase</fullName>
    </submittedName>
</protein>
<dbReference type="InterPro" id="IPR051354">
    <property type="entry name" value="Transposase_27_IS1"/>
</dbReference>
<dbReference type="PANTHER" id="PTHR33293">
    <property type="entry name" value="INSERTION ELEMENT IS1 1 PROTEIN INSB-RELATED"/>
    <property type="match status" value="1"/>
</dbReference>
<dbReference type="EMBL" id="CP011971">
    <property type="protein sequence ID" value="AMN48081.1"/>
    <property type="molecule type" value="Genomic_DNA"/>
</dbReference>
<evidence type="ECO:0000313" key="2">
    <source>
        <dbReference type="Proteomes" id="UP000070250"/>
    </source>
</evidence>
<keyword evidence="2" id="KW-1185">Reference proteome</keyword>
<organism evidence="1 2">
    <name type="scientific">Steroidobacter denitrificans</name>
    <dbReference type="NCBI Taxonomy" id="465721"/>
    <lineage>
        <taxon>Bacteria</taxon>
        <taxon>Pseudomonadati</taxon>
        <taxon>Pseudomonadota</taxon>
        <taxon>Gammaproteobacteria</taxon>
        <taxon>Steroidobacterales</taxon>
        <taxon>Steroidobacteraceae</taxon>
        <taxon>Steroidobacter</taxon>
    </lineage>
</organism>